<evidence type="ECO:0000256" key="1">
    <source>
        <dbReference type="SAM" id="Phobius"/>
    </source>
</evidence>
<feature type="transmembrane region" description="Helical" evidence="1">
    <location>
        <begin position="34"/>
        <end position="55"/>
    </location>
</feature>
<proteinExistence type="predicted"/>
<reference evidence="2" key="2">
    <citation type="submission" date="2020-09" db="EMBL/GenBank/DDBJ databases">
        <authorList>
            <person name="Sun Q."/>
            <person name="Zhou Y."/>
        </authorList>
    </citation>
    <scope>NUCLEOTIDE SEQUENCE</scope>
    <source>
        <strain evidence="2">CGMCC 1.16067</strain>
    </source>
</reference>
<dbReference type="Proteomes" id="UP000649179">
    <property type="component" value="Unassembled WGS sequence"/>
</dbReference>
<comment type="caution">
    <text evidence="2">The sequence shown here is derived from an EMBL/GenBank/DDBJ whole genome shotgun (WGS) entry which is preliminary data.</text>
</comment>
<dbReference type="AlphaFoldDB" id="A0A917F136"/>
<dbReference type="EMBL" id="BMKQ01000001">
    <property type="protein sequence ID" value="GGF39910.1"/>
    <property type="molecule type" value="Genomic_DNA"/>
</dbReference>
<evidence type="ECO:0000313" key="2">
    <source>
        <dbReference type="EMBL" id="GGF39910.1"/>
    </source>
</evidence>
<gene>
    <name evidence="2" type="ORF">GCM10011519_11980</name>
</gene>
<keyword evidence="1" id="KW-0472">Membrane</keyword>
<reference evidence="2" key="1">
    <citation type="journal article" date="2014" name="Int. J. Syst. Evol. Microbiol.">
        <title>Complete genome sequence of Corynebacterium casei LMG S-19264T (=DSM 44701T), isolated from a smear-ripened cheese.</title>
        <authorList>
            <consortium name="US DOE Joint Genome Institute (JGI-PGF)"/>
            <person name="Walter F."/>
            <person name="Albersmeier A."/>
            <person name="Kalinowski J."/>
            <person name="Ruckert C."/>
        </authorList>
    </citation>
    <scope>NUCLEOTIDE SEQUENCE</scope>
    <source>
        <strain evidence="2">CGMCC 1.16067</strain>
    </source>
</reference>
<keyword evidence="1" id="KW-1133">Transmembrane helix</keyword>
<sequence length="125" mass="13511">MAEPKDQPEPTRAQRPVRSRNLDAVEARNKAAQVIRIFCTVIAVILALGAILIAFQNNVNPNNGLVSFVKSVAEIFDGPFSLQNGLFVFSGDNAAIKSALVNWGIAAVVWLAIGRILDRIIRVGT</sequence>
<organism evidence="2 3">
    <name type="scientific">Marmoricola endophyticus</name>
    <dbReference type="NCBI Taxonomy" id="2040280"/>
    <lineage>
        <taxon>Bacteria</taxon>
        <taxon>Bacillati</taxon>
        <taxon>Actinomycetota</taxon>
        <taxon>Actinomycetes</taxon>
        <taxon>Propionibacteriales</taxon>
        <taxon>Nocardioidaceae</taxon>
        <taxon>Marmoricola</taxon>
    </lineage>
</organism>
<dbReference type="RefSeq" id="WP_188778963.1">
    <property type="nucleotide sequence ID" value="NZ_BMKQ01000001.1"/>
</dbReference>
<protein>
    <submittedName>
        <fullName evidence="2">Uncharacterized protein</fullName>
    </submittedName>
</protein>
<evidence type="ECO:0000313" key="3">
    <source>
        <dbReference type="Proteomes" id="UP000649179"/>
    </source>
</evidence>
<name>A0A917F136_9ACTN</name>
<keyword evidence="3" id="KW-1185">Reference proteome</keyword>
<accession>A0A917F136</accession>
<keyword evidence="1" id="KW-0812">Transmembrane</keyword>
<feature type="transmembrane region" description="Helical" evidence="1">
    <location>
        <begin position="94"/>
        <end position="113"/>
    </location>
</feature>